<dbReference type="CDD" id="cd07067">
    <property type="entry name" value="HP_PGM_like"/>
    <property type="match status" value="1"/>
</dbReference>
<dbReference type="InterPro" id="IPR013078">
    <property type="entry name" value="His_Pase_superF_clade-1"/>
</dbReference>
<dbReference type="AlphaFoldDB" id="A0A378IU42"/>
<dbReference type="Proteomes" id="UP000254033">
    <property type="component" value="Unassembled WGS sequence"/>
</dbReference>
<evidence type="ECO:0000256" key="1">
    <source>
        <dbReference type="SAM" id="MobiDB-lite"/>
    </source>
</evidence>
<feature type="compositionally biased region" description="Basic and acidic residues" evidence="1">
    <location>
        <begin position="373"/>
        <end position="383"/>
    </location>
</feature>
<proteinExistence type="predicted"/>
<reference evidence="2 3" key="1">
    <citation type="submission" date="2018-06" db="EMBL/GenBank/DDBJ databases">
        <authorList>
            <consortium name="Pathogen Informatics"/>
            <person name="Doyle S."/>
        </authorList>
    </citation>
    <scope>NUCLEOTIDE SEQUENCE [LARGE SCALE GENOMIC DNA]</scope>
    <source>
        <strain evidence="2 3">NCTC11978</strain>
    </source>
</reference>
<organism evidence="2 3">
    <name type="scientific">Legionella feeleii</name>
    <dbReference type="NCBI Taxonomy" id="453"/>
    <lineage>
        <taxon>Bacteria</taxon>
        <taxon>Pseudomonadati</taxon>
        <taxon>Pseudomonadota</taxon>
        <taxon>Gammaproteobacteria</taxon>
        <taxon>Legionellales</taxon>
        <taxon>Legionellaceae</taxon>
        <taxon>Legionella</taxon>
    </lineage>
</organism>
<dbReference type="SUPFAM" id="SSF53254">
    <property type="entry name" value="Phosphoglycerate mutase-like"/>
    <property type="match status" value="1"/>
</dbReference>
<name>A0A378IU42_9GAMM</name>
<dbReference type="RefSeq" id="WP_115175424.1">
    <property type="nucleotide sequence ID" value="NZ_UGNY01000001.1"/>
</dbReference>
<accession>A0A378IU42</accession>
<evidence type="ECO:0000313" key="2">
    <source>
        <dbReference type="EMBL" id="STX38738.1"/>
    </source>
</evidence>
<protein>
    <submittedName>
        <fullName evidence="2">Coiled-coil protein</fullName>
    </submittedName>
</protein>
<feature type="region of interest" description="Disordered" evidence="1">
    <location>
        <begin position="360"/>
        <end position="391"/>
    </location>
</feature>
<dbReference type="Gene3D" id="3.40.50.1240">
    <property type="entry name" value="Phosphoglycerate mutase-like"/>
    <property type="match status" value="1"/>
</dbReference>
<gene>
    <name evidence="2" type="ORF">NCTC11978_01926</name>
</gene>
<dbReference type="Pfam" id="PF00300">
    <property type="entry name" value="His_Phos_1"/>
    <property type="match status" value="1"/>
</dbReference>
<dbReference type="InterPro" id="IPR029033">
    <property type="entry name" value="His_PPase_superfam"/>
</dbReference>
<dbReference type="EMBL" id="UGNY01000001">
    <property type="protein sequence ID" value="STX38738.1"/>
    <property type="molecule type" value="Genomic_DNA"/>
</dbReference>
<sequence length="391" mass="43557">MKYEFYVQQIDALITQLNESTKDQKQKILEKIKQTDQTYLEEQGMTVNGQVLFSRHGECSGWGQKRFGISPNAPISDKAAQNMVTTNQATQALLSHPNETPRIIISPMIRAMQTASLIIPENIRANISIEPALSENSSAPSGLDVRSTQDLETVSKKTPFFSLKRILFFLTSLIYGAADFNALNQKRQEAADKIQSHNIPNQDILIDGKVPQSLDYDGDKIKDTKQIINDTTEKDLWLIGHGKNFKAFFKDLFGIETSFKYGETRVAYKIELEGGEQTLYTPPYSLVINQKTGEMEGHYTGISKTSIKESVQQATNPEGEVGDSIFPSNVIMRTGLGATNTTIATQDISQRKEINHLRGNLAKTGISPIPSGKKQENNDRLDTVPESNYGF</sequence>
<evidence type="ECO:0000313" key="3">
    <source>
        <dbReference type="Proteomes" id="UP000254033"/>
    </source>
</evidence>